<organism evidence="1">
    <name type="scientific">Lepeophtheirus salmonis</name>
    <name type="common">Salmon louse</name>
    <name type="synonym">Caligus salmonis</name>
    <dbReference type="NCBI Taxonomy" id="72036"/>
    <lineage>
        <taxon>Eukaryota</taxon>
        <taxon>Metazoa</taxon>
        <taxon>Ecdysozoa</taxon>
        <taxon>Arthropoda</taxon>
        <taxon>Crustacea</taxon>
        <taxon>Multicrustacea</taxon>
        <taxon>Hexanauplia</taxon>
        <taxon>Copepoda</taxon>
        <taxon>Siphonostomatoida</taxon>
        <taxon>Caligidae</taxon>
        <taxon>Lepeophtheirus</taxon>
    </lineage>
</organism>
<dbReference type="EMBL" id="HACA01004489">
    <property type="protein sequence ID" value="CDW21850.1"/>
    <property type="molecule type" value="Transcribed_RNA"/>
</dbReference>
<accession>A0A0K2T7U7</accession>
<evidence type="ECO:0000313" key="1">
    <source>
        <dbReference type="EMBL" id="CDW21850.1"/>
    </source>
</evidence>
<sequence>MIVSPIKRSSYWLYSSPLLPPVGGIRRTLQKSCSSCPPSHNKHRILWGSRQVRTKARRQLCSPYRNDAPF</sequence>
<dbReference type="AlphaFoldDB" id="A0A0K2T7U7"/>
<name>A0A0K2T7U7_LEPSM</name>
<protein>
    <submittedName>
        <fullName evidence="1">Uncharacterized protein</fullName>
    </submittedName>
</protein>
<reference evidence="1" key="1">
    <citation type="submission" date="2014-05" db="EMBL/GenBank/DDBJ databases">
        <authorList>
            <person name="Chronopoulou M."/>
        </authorList>
    </citation>
    <scope>NUCLEOTIDE SEQUENCE</scope>
    <source>
        <tissue evidence="1">Whole organism</tissue>
    </source>
</reference>
<proteinExistence type="predicted"/>